<dbReference type="AlphaFoldDB" id="A0A1K0G6T1"/>
<dbReference type="Proteomes" id="UP000179920">
    <property type="component" value="Chromosome X"/>
</dbReference>
<dbReference type="EC" id="2.7.1.172" evidence="1"/>
<evidence type="ECO:0000313" key="5">
    <source>
        <dbReference type="EMBL" id="SAM83265.1"/>
    </source>
</evidence>
<dbReference type="Pfam" id="PF03881">
    <property type="entry name" value="Fructosamin_kin"/>
    <property type="match status" value="1"/>
</dbReference>
<evidence type="ECO:0000256" key="2">
    <source>
        <dbReference type="ARBA" id="ARBA00048655"/>
    </source>
</evidence>
<dbReference type="FunFam" id="3.90.1200.10:FF:000018">
    <property type="entry name" value="Fructosamine-3-kinase, putative"/>
    <property type="match status" value="1"/>
</dbReference>
<dbReference type="InterPro" id="IPR016477">
    <property type="entry name" value="Fructo-/Ketosamine-3-kinase"/>
</dbReference>
<evidence type="ECO:0000256" key="3">
    <source>
        <dbReference type="PIRNR" id="PIRNR006221"/>
    </source>
</evidence>
<name>A0A1K0G6T1_9BASI</name>
<comment type="similarity">
    <text evidence="3">Belongs to the fructosamine kinase family.</text>
</comment>
<keyword evidence="3" id="KW-0808">Transferase</keyword>
<evidence type="ECO:0000256" key="4">
    <source>
        <dbReference type="SAM" id="MobiDB-lite"/>
    </source>
</evidence>
<feature type="region of interest" description="Disordered" evidence="4">
    <location>
        <begin position="63"/>
        <end position="84"/>
    </location>
</feature>
<dbReference type="SUPFAM" id="SSF56112">
    <property type="entry name" value="Protein kinase-like (PK-like)"/>
    <property type="match status" value="1"/>
</dbReference>
<protein>
    <recommendedName>
        <fullName evidence="1">protein-ribulosamine 3-kinase</fullName>
        <ecNumber evidence="1">2.7.1.172</ecNumber>
    </recommendedName>
</protein>
<dbReference type="PANTHER" id="PTHR12149">
    <property type="entry name" value="FRUCTOSAMINE 3 KINASE-RELATED PROTEIN"/>
    <property type="match status" value="1"/>
</dbReference>
<dbReference type="GO" id="GO:0102193">
    <property type="term" value="F:protein-ribulosamine 3-kinase activity"/>
    <property type="evidence" value="ECO:0007669"/>
    <property type="project" value="UniProtKB-EC"/>
</dbReference>
<keyword evidence="3 5" id="KW-0418">Kinase</keyword>
<reference evidence="6" key="1">
    <citation type="submission" date="2016-04" db="EMBL/GenBank/DDBJ databases">
        <authorList>
            <person name="Guldener U."/>
            <person name="Guldener U."/>
        </authorList>
    </citation>
    <scope>NUCLEOTIDE SEQUENCE [LARGE SCALE GENOMIC DNA]</scope>
    <source>
        <strain evidence="6">UB2112</strain>
    </source>
</reference>
<sequence>MALDKALESILRSKCSHLGTSFTSRGASCALAQPSGLALFAKIDSSVEQTLGEAESLKAMGAALSSGSDKGGAEERLTPEVHASGKSQDGRAYLITDYLDLRPSINKSGQKVLGRRLAEMHKRGVNEDGRFGFDVATYCGVTRQDNSWNTSWPKFWADQRIGDLVNRIHADQNDNELKDLEKQMRGKVYPVLLAPLEGKVKPSILHGDLWSGNAGTVNNTGNPAIFDPSSYYGHNEAELGMMNMFGGFTQDFFEAYHEVMPKTEPYYDERLRLYELYHHLNHLLMFKGGYRSGAVSIMRSLIRSCYPAKNPQ</sequence>
<accession>A0A1K0G6T1</accession>
<gene>
    <name evidence="5" type="ORF">UBRO_05303</name>
</gene>
<evidence type="ECO:0000256" key="1">
    <source>
        <dbReference type="ARBA" id="ARBA00011961"/>
    </source>
</evidence>
<evidence type="ECO:0000313" key="6">
    <source>
        <dbReference type="Proteomes" id="UP000179920"/>
    </source>
</evidence>
<proteinExistence type="inferred from homology"/>
<dbReference type="EMBL" id="LT558126">
    <property type="protein sequence ID" value="SAM83265.1"/>
    <property type="molecule type" value="Genomic_DNA"/>
</dbReference>
<dbReference type="PANTHER" id="PTHR12149:SF8">
    <property type="entry name" value="PROTEIN-RIBULOSAMINE 3-KINASE"/>
    <property type="match status" value="1"/>
</dbReference>
<dbReference type="PIRSF" id="PIRSF006221">
    <property type="entry name" value="Ketosamine-3-kinase"/>
    <property type="match status" value="1"/>
</dbReference>
<organism evidence="5 6">
    <name type="scientific">Ustilago bromivora</name>
    <dbReference type="NCBI Taxonomy" id="307758"/>
    <lineage>
        <taxon>Eukaryota</taxon>
        <taxon>Fungi</taxon>
        <taxon>Dikarya</taxon>
        <taxon>Basidiomycota</taxon>
        <taxon>Ustilaginomycotina</taxon>
        <taxon>Ustilaginomycetes</taxon>
        <taxon>Ustilaginales</taxon>
        <taxon>Ustilaginaceae</taxon>
        <taxon>Ustilago</taxon>
    </lineage>
</organism>
<comment type="catalytic activity">
    <reaction evidence="2">
        <text>N(6)-D-ribulosyl-L-lysyl-[protein] + ATP = N(6)-(3-O-phospho-D-ribulosyl)-L-lysyl-[protein] + ADP + H(+)</text>
        <dbReference type="Rhea" id="RHEA:48432"/>
        <dbReference type="Rhea" id="RHEA-COMP:12103"/>
        <dbReference type="Rhea" id="RHEA-COMP:12104"/>
        <dbReference type="ChEBI" id="CHEBI:15378"/>
        <dbReference type="ChEBI" id="CHEBI:30616"/>
        <dbReference type="ChEBI" id="CHEBI:90418"/>
        <dbReference type="ChEBI" id="CHEBI:90420"/>
        <dbReference type="ChEBI" id="CHEBI:456216"/>
        <dbReference type="EC" id="2.7.1.172"/>
    </reaction>
    <physiologicalReaction direction="left-to-right" evidence="2">
        <dbReference type="Rhea" id="RHEA:48433"/>
    </physiologicalReaction>
</comment>
<dbReference type="Gene3D" id="3.90.1200.10">
    <property type="match status" value="1"/>
</dbReference>
<dbReference type="OrthoDB" id="5772781at2759"/>
<dbReference type="InterPro" id="IPR011009">
    <property type="entry name" value="Kinase-like_dom_sf"/>
</dbReference>
<dbReference type="GO" id="GO:0016301">
    <property type="term" value="F:kinase activity"/>
    <property type="evidence" value="ECO:0007669"/>
    <property type="project" value="UniProtKB-UniRule"/>
</dbReference>